<evidence type="ECO:0000313" key="1">
    <source>
        <dbReference type="EMBL" id="OGX89688.1"/>
    </source>
</evidence>
<dbReference type="AlphaFoldDB" id="A0A1G1TFQ0"/>
<comment type="caution">
    <text evidence="1">The sequence shown here is derived from an EMBL/GenBank/DDBJ whole genome shotgun (WGS) entry which is preliminary data.</text>
</comment>
<accession>A0A1G1TFQ0</accession>
<reference evidence="1 2" key="1">
    <citation type="submission" date="2016-08" db="EMBL/GenBank/DDBJ databases">
        <title>Hymenobacter coccineus sp. nov., Hymenobacter lapidarius sp. nov. and Hymenobacter glacialis sp. nov., isolated from Antarctic soil.</title>
        <authorList>
            <person name="Sedlacek I."/>
            <person name="Kralova S."/>
            <person name="Kyrova K."/>
            <person name="Maslanova I."/>
            <person name="Stankova E."/>
            <person name="Vrbovska V."/>
            <person name="Nemec M."/>
            <person name="Bartak M."/>
            <person name="Svec P."/>
            <person name="Busse H.-J."/>
            <person name="Pantucek R."/>
        </authorList>
    </citation>
    <scope>NUCLEOTIDE SEQUENCE [LARGE SCALE GENOMIC DNA]</scope>
    <source>
        <strain evidence="1 2">CCM 8649</strain>
    </source>
</reference>
<proteinExistence type="predicted"/>
<dbReference type="OrthoDB" id="2582440at2"/>
<dbReference type="Proteomes" id="UP000177506">
    <property type="component" value="Unassembled WGS sequence"/>
</dbReference>
<evidence type="ECO:0000313" key="2">
    <source>
        <dbReference type="Proteomes" id="UP000177506"/>
    </source>
</evidence>
<gene>
    <name evidence="1" type="ORF">BEN49_08785</name>
</gene>
<protein>
    <submittedName>
        <fullName evidence="1">Uncharacterized protein</fullName>
    </submittedName>
</protein>
<sequence>MAASFLGALPAARAQTPGIIFKTAGTGKPVLDPNGDGYVSRTTAGFTTDDITQSEILYKSLPQIATEPNSDLGPGPDCKFTDMVDLNSQYRSVGFAVDASNNFLFRFRLGGAAPNAKGYSIGIDTDGKFGFTGPNADPNAVAGNPGFEMEIMLATNFGVRLYNIDGTANPNGSGPNGSLVELPYANYAQKAVALTTACNDPDVFYDFYMPLSVIQQYFPAFTLSTSIRMTANTIIAPQSLTQSTTISDLGGVDDAAYGYNYDRAFSDVVAQFPPTQPSIIQSSSNTSTAIASRSQVPVVSSPVQAGAAAVSGTSAEAVGSTITVYRTPAGGATASTIGSATVQSGGTWTLTGLAPTLLVAGDLVKATAQNTAAGEVASDYSNTVQVVGTAPVACATVVPKTAAFCASPSGIYDALGTAYAGAIIYLRYPDGSLVPTTGTKDVTANTFTIPTNTTDGGYYFTTKGGSSTGSAVCTNGQQNLAGSFYISIKLSGTTCESAGAVFNIGTVVTATPTITTSSPVTAATTSISGTATAGATVFLYIDGIKSSYAPVTAAAGAPSPSAGSP</sequence>
<dbReference type="EMBL" id="MDZA01000266">
    <property type="protein sequence ID" value="OGX89688.1"/>
    <property type="molecule type" value="Genomic_DNA"/>
</dbReference>
<name>A0A1G1TFQ0_9BACT</name>
<dbReference type="RefSeq" id="WP_070744679.1">
    <property type="nucleotide sequence ID" value="NZ_MDZA01000266.1"/>
</dbReference>
<keyword evidence="2" id="KW-1185">Reference proteome</keyword>
<organism evidence="1 2">
    <name type="scientific">Hymenobacter coccineus</name>
    <dbReference type="NCBI Taxonomy" id="1908235"/>
    <lineage>
        <taxon>Bacteria</taxon>
        <taxon>Pseudomonadati</taxon>
        <taxon>Bacteroidota</taxon>
        <taxon>Cytophagia</taxon>
        <taxon>Cytophagales</taxon>
        <taxon>Hymenobacteraceae</taxon>
        <taxon>Hymenobacter</taxon>
    </lineage>
</organism>